<dbReference type="InterPro" id="IPR000847">
    <property type="entry name" value="LysR_HTH_N"/>
</dbReference>
<dbReference type="PROSITE" id="PS50931">
    <property type="entry name" value="HTH_LYSR"/>
    <property type="match status" value="1"/>
</dbReference>
<proteinExistence type="inferred from homology"/>
<keyword evidence="7" id="KW-1185">Reference proteome</keyword>
<dbReference type="InterPro" id="IPR036390">
    <property type="entry name" value="WH_DNA-bd_sf"/>
</dbReference>
<dbReference type="PANTHER" id="PTHR30537">
    <property type="entry name" value="HTH-TYPE TRANSCRIPTIONAL REGULATOR"/>
    <property type="match status" value="1"/>
</dbReference>
<name>A0ABT6BDB8_9GAMM</name>
<dbReference type="Gene3D" id="1.10.10.10">
    <property type="entry name" value="Winged helix-like DNA-binding domain superfamily/Winged helix DNA-binding domain"/>
    <property type="match status" value="1"/>
</dbReference>
<dbReference type="InterPro" id="IPR036388">
    <property type="entry name" value="WH-like_DNA-bd_sf"/>
</dbReference>
<keyword evidence="4" id="KW-0804">Transcription</keyword>
<feature type="domain" description="HTH lysR-type" evidence="5">
    <location>
        <begin position="3"/>
        <end position="60"/>
    </location>
</feature>
<reference evidence="6 7" key="1">
    <citation type="journal article" date="2024" name="Curr. Microbiol.">
        <title>Luteibacter sahnii sp. nov., A Novel Yellow-Colored Xanthomonadin Pigment Producing Probiotic Bacterium from Healthy Rice Seed Microbiome.</title>
        <authorList>
            <person name="Jaiswal G."/>
            <person name="Rana R."/>
            <person name="Nayak P.K."/>
            <person name="Chouhan R."/>
            <person name="Gandhi S.G."/>
            <person name="Patel H.K."/>
            <person name="Patil P.B."/>
        </authorList>
    </citation>
    <scope>NUCLEOTIDE SEQUENCE [LARGE SCALE GENOMIC DNA]</scope>
    <source>
        <strain evidence="6 7">PPL201</strain>
    </source>
</reference>
<protein>
    <submittedName>
        <fullName evidence="6">LysR substrate-binding domain-containing protein</fullName>
    </submittedName>
</protein>
<dbReference type="Pfam" id="PF03466">
    <property type="entry name" value="LysR_substrate"/>
    <property type="match status" value="1"/>
</dbReference>
<evidence type="ECO:0000256" key="2">
    <source>
        <dbReference type="ARBA" id="ARBA00023015"/>
    </source>
</evidence>
<comment type="similarity">
    <text evidence="1">Belongs to the LysR transcriptional regulatory family.</text>
</comment>
<evidence type="ECO:0000256" key="4">
    <source>
        <dbReference type="ARBA" id="ARBA00023163"/>
    </source>
</evidence>
<dbReference type="InterPro" id="IPR058163">
    <property type="entry name" value="LysR-type_TF_proteobact-type"/>
</dbReference>
<dbReference type="SUPFAM" id="SSF53850">
    <property type="entry name" value="Periplasmic binding protein-like II"/>
    <property type="match status" value="1"/>
</dbReference>
<dbReference type="Proteomes" id="UP001528850">
    <property type="component" value="Unassembled WGS sequence"/>
</dbReference>
<evidence type="ECO:0000313" key="7">
    <source>
        <dbReference type="Proteomes" id="UP001528850"/>
    </source>
</evidence>
<dbReference type="EMBL" id="JARJJS010000003">
    <property type="protein sequence ID" value="MDF4026073.1"/>
    <property type="molecule type" value="Genomic_DNA"/>
</dbReference>
<comment type="caution">
    <text evidence="6">The sequence shown here is derived from an EMBL/GenBank/DDBJ whole genome shotgun (WGS) entry which is preliminary data.</text>
</comment>
<dbReference type="Gene3D" id="3.40.190.290">
    <property type="match status" value="1"/>
</dbReference>
<dbReference type="SUPFAM" id="SSF46785">
    <property type="entry name" value="Winged helix' DNA-binding domain"/>
    <property type="match status" value="1"/>
</dbReference>
<dbReference type="CDD" id="cd08422">
    <property type="entry name" value="PBP2_CrgA_like"/>
    <property type="match status" value="1"/>
</dbReference>
<dbReference type="PANTHER" id="PTHR30537:SF5">
    <property type="entry name" value="HTH-TYPE TRANSCRIPTIONAL ACTIVATOR TTDR-RELATED"/>
    <property type="match status" value="1"/>
</dbReference>
<evidence type="ECO:0000259" key="5">
    <source>
        <dbReference type="PROSITE" id="PS50931"/>
    </source>
</evidence>
<sequence length="302" mass="32782">MLDNLLELTIFARIVAAGSLSGAARELDLSLAVVSKRLATLEERLGVRLLRRTTRRQSLTQEGEAFHARCVRILAEVQEAEAAVSRTRDAVTGVLRVTASRAFGRRRIAPLAVAFRALHPEVCVQLTLSEALVDIVEDGIDVAIRFGALADSSHVARRLAPNYRVLCAAPAYLARRGMPHVPADLSAHDCIVFGEYPTREWTFRQGDGELAVRVHPAYVTNDGEAAHELALAGGGIVQKSIWDVGDDLGTGRLVRVLPGHAIPAAPLHAVYASAQHLAPRVKAFVDFCAEALEAEWRWNTAP</sequence>
<keyword evidence="3" id="KW-0238">DNA-binding</keyword>
<dbReference type="InterPro" id="IPR005119">
    <property type="entry name" value="LysR_subst-bd"/>
</dbReference>
<accession>A0ABT6BDB8</accession>
<keyword evidence="2" id="KW-0805">Transcription regulation</keyword>
<dbReference type="Pfam" id="PF00126">
    <property type="entry name" value="HTH_1"/>
    <property type="match status" value="1"/>
</dbReference>
<organism evidence="6 7">
    <name type="scientific">Luteibacter sahnii</name>
    <dbReference type="NCBI Taxonomy" id="3021977"/>
    <lineage>
        <taxon>Bacteria</taxon>
        <taxon>Pseudomonadati</taxon>
        <taxon>Pseudomonadota</taxon>
        <taxon>Gammaproteobacteria</taxon>
        <taxon>Lysobacterales</taxon>
        <taxon>Rhodanobacteraceae</taxon>
        <taxon>Luteibacter</taxon>
    </lineage>
</organism>
<evidence type="ECO:0000256" key="1">
    <source>
        <dbReference type="ARBA" id="ARBA00009437"/>
    </source>
</evidence>
<evidence type="ECO:0000313" key="6">
    <source>
        <dbReference type="EMBL" id="MDF4026073.1"/>
    </source>
</evidence>
<dbReference type="RefSeq" id="WP_320552693.1">
    <property type="nucleotide sequence ID" value="NZ_JAQLOK010000012.1"/>
</dbReference>
<evidence type="ECO:0000256" key="3">
    <source>
        <dbReference type="ARBA" id="ARBA00023125"/>
    </source>
</evidence>
<gene>
    <name evidence="6" type="ORF">P3W24_13950</name>
</gene>